<sequence length="125" mass="13519">MSFPETGALPMKEIRALLKLNDLIAAVHDWARESEGQLWAPSELTVANTIAVAEAITPRAGCPDMTPKENGAIVLDWSAADSWVTIEVQDDLLDLISASKDRQTIRRSGALSDLESFTAEVAKAL</sequence>
<evidence type="ECO:0000313" key="1">
    <source>
        <dbReference type="EMBL" id="PRY68798.1"/>
    </source>
</evidence>
<accession>A0A2T0VF17</accession>
<protein>
    <submittedName>
        <fullName evidence="1">Uncharacterized protein</fullName>
    </submittedName>
</protein>
<name>A0A2T0VF17_9MICO</name>
<dbReference type="RefSeq" id="WP_106210877.1">
    <property type="nucleotide sequence ID" value="NZ_PVTL01000003.1"/>
</dbReference>
<dbReference type="Proteomes" id="UP000237983">
    <property type="component" value="Unassembled WGS sequence"/>
</dbReference>
<proteinExistence type="predicted"/>
<dbReference type="EMBL" id="PVTL01000003">
    <property type="protein sequence ID" value="PRY68798.1"/>
    <property type="molecule type" value="Genomic_DNA"/>
</dbReference>
<gene>
    <name evidence="1" type="ORF">B0I08_1032</name>
</gene>
<comment type="caution">
    <text evidence="1">The sequence shown here is derived from an EMBL/GenBank/DDBJ whole genome shotgun (WGS) entry which is preliminary data.</text>
</comment>
<organism evidence="1 2">
    <name type="scientific">Glaciihabitans tibetensis</name>
    <dbReference type="NCBI Taxonomy" id="1266600"/>
    <lineage>
        <taxon>Bacteria</taxon>
        <taxon>Bacillati</taxon>
        <taxon>Actinomycetota</taxon>
        <taxon>Actinomycetes</taxon>
        <taxon>Micrococcales</taxon>
        <taxon>Microbacteriaceae</taxon>
        <taxon>Glaciihabitans</taxon>
    </lineage>
</organism>
<reference evidence="1 2" key="1">
    <citation type="submission" date="2018-03" db="EMBL/GenBank/DDBJ databases">
        <title>Genomic Encyclopedia of Type Strains, Phase III (KMG-III): the genomes of soil and plant-associated and newly described type strains.</title>
        <authorList>
            <person name="Whitman W."/>
        </authorList>
    </citation>
    <scope>NUCLEOTIDE SEQUENCE [LARGE SCALE GENOMIC DNA]</scope>
    <source>
        <strain evidence="1 2">CGMCC 1.12484</strain>
    </source>
</reference>
<dbReference type="AlphaFoldDB" id="A0A2T0VF17"/>
<evidence type="ECO:0000313" key="2">
    <source>
        <dbReference type="Proteomes" id="UP000237983"/>
    </source>
</evidence>
<keyword evidence="2" id="KW-1185">Reference proteome</keyword>